<reference evidence="1" key="1">
    <citation type="submission" date="2020-08" db="EMBL/GenBank/DDBJ databases">
        <title>Multicomponent nature underlies the extraordinary mechanical properties of spider dragline silk.</title>
        <authorList>
            <person name="Kono N."/>
            <person name="Nakamura H."/>
            <person name="Mori M."/>
            <person name="Yoshida Y."/>
            <person name="Ohtoshi R."/>
            <person name="Malay A.D."/>
            <person name="Moran D.A.P."/>
            <person name="Tomita M."/>
            <person name="Numata K."/>
            <person name="Arakawa K."/>
        </authorList>
    </citation>
    <scope>NUCLEOTIDE SEQUENCE</scope>
</reference>
<evidence type="ECO:0000313" key="2">
    <source>
        <dbReference type="Proteomes" id="UP000887013"/>
    </source>
</evidence>
<protein>
    <submittedName>
        <fullName evidence="1">Uncharacterized protein</fullName>
    </submittedName>
</protein>
<name>A0A8X6QU38_NEPPI</name>
<keyword evidence="2" id="KW-1185">Reference proteome</keyword>
<organism evidence="1 2">
    <name type="scientific">Nephila pilipes</name>
    <name type="common">Giant wood spider</name>
    <name type="synonym">Nephila maculata</name>
    <dbReference type="NCBI Taxonomy" id="299642"/>
    <lineage>
        <taxon>Eukaryota</taxon>
        <taxon>Metazoa</taxon>
        <taxon>Ecdysozoa</taxon>
        <taxon>Arthropoda</taxon>
        <taxon>Chelicerata</taxon>
        <taxon>Arachnida</taxon>
        <taxon>Araneae</taxon>
        <taxon>Araneomorphae</taxon>
        <taxon>Entelegynae</taxon>
        <taxon>Araneoidea</taxon>
        <taxon>Nephilidae</taxon>
        <taxon>Nephila</taxon>
    </lineage>
</organism>
<gene>
    <name evidence="1" type="ORF">NPIL_561341</name>
</gene>
<accession>A0A8X6QU38</accession>
<proteinExistence type="predicted"/>
<dbReference type="Proteomes" id="UP000887013">
    <property type="component" value="Unassembled WGS sequence"/>
</dbReference>
<dbReference type="AlphaFoldDB" id="A0A8X6QU38"/>
<comment type="caution">
    <text evidence="1">The sequence shown here is derived from an EMBL/GenBank/DDBJ whole genome shotgun (WGS) entry which is preliminary data.</text>
</comment>
<evidence type="ECO:0000313" key="1">
    <source>
        <dbReference type="EMBL" id="GFU39332.1"/>
    </source>
</evidence>
<sequence length="136" mass="15914">MVKGRPAHGHPRVSTFSDAHYTDIVVKRYGRETSPIVTFTISESIDKVISIILEWCHVLFTKESRFDCIRLERRQDTLNLTDNIIEHQTFRDSGIIGVTRIPSGYHKEMNVFNSGSVTIMRYHKYHCETLWRSNWS</sequence>
<dbReference type="EMBL" id="BMAW01131409">
    <property type="protein sequence ID" value="GFU39332.1"/>
    <property type="molecule type" value="Genomic_DNA"/>
</dbReference>